<comment type="caution">
    <text evidence="1">The sequence shown here is derived from an EMBL/GenBank/DDBJ whole genome shotgun (WGS) entry which is preliminary data.</text>
</comment>
<dbReference type="Proteomes" id="UP000050509">
    <property type="component" value="Unassembled WGS sequence"/>
</dbReference>
<accession>A0A0P9D3D4</accession>
<evidence type="ECO:0000313" key="2">
    <source>
        <dbReference type="Proteomes" id="UP000050509"/>
    </source>
</evidence>
<dbReference type="AlphaFoldDB" id="A0A0P9D3D4"/>
<reference evidence="1 2" key="1">
    <citation type="submission" date="2015-09" db="EMBL/GenBank/DDBJ databases">
        <title>Draft genome sequence of Kouleothrix aurantiaca JCM 19913.</title>
        <authorList>
            <person name="Hemp J."/>
        </authorList>
    </citation>
    <scope>NUCLEOTIDE SEQUENCE [LARGE SCALE GENOMIC DNA]</scope>
    <source>
        <strain evidence="1 2">COM-B</strain>
    </source>
</reference>
<sequence>MEGTITHSTTTFKRVVALYHEQRRLLDQAGEANLTAAEQRRFAEIRAALTSLWPKERTRAGD</sequence>
<dbReference type="EMBL" id="LJCR01000230">
    <property type="protein sequence ID" value="KPV53560.1"/>
    <property type="molecule type" value="Genomic_DNA"/>
</dbReference>
<protein>
    <submittedName>
        <fullName evidence="1">Uncharacterized protein</fullName>
    </submittedName>
</protein>
<gene>
    <name evidence="1" type="ORF">SE17_08965</name>
</gene>
<organism evidence="1 2">
    <name type="scientific">Kouleothrix aurantiaca</name>
    <dbReference type="NCBI Taxonomy" id="186479"/>
    <lineage>
        <taxon>Bacteria</taxon>
        <taxon>Bacillati</taxon>
        <taxon>Chloroflexota</taxon>
        <taxon>Chloroflexia</taxon>
        <taxon>Chloroflexales</taxon>
        <taxon>Roseiflexineae</taxon>
        <taxon>Roseiflexaceae</taxon>
        <taxon>Kouleothrix</taxon>
    </lineage>
</organism>
<name>A0A0P9D3D4_9CHLR</name>
<keyword evidence="2" id="KW-1185">Reference proteome</keyword>
<proteinExistence type="predicted"/>
<evidence type="ECO:0000313" key="1">
    <source>
        <dbReference type="EMBL" id="KPV53560.1"/>
    </source>
</evidence>